<keyword evidence="2" id="KW-1185">Reference proteome</keyword>
<organism evidence="1 2">
    <name type="scientific">Seminavis robusta</name>
    <dbReference type="NCBI Taxonomy" id="568900"/>
    <lineage>
        <taxon>Eukaryota</taxon>
        <taxon>Sar</taxon>
        <taxon>Stramenopiles</taxon>
        <taxon>Ochrophyta</taxon>
        <taxon>Bacillariophyta</taxon>
        <taxon>Bacillariophyceae</taxon>
        <taxon>Bacillariophycidae</taxon>
        <taxon>Naviculales</taxon>
        <taxon>Naviculaceae</taxon>
        <taxon>Seminavis</taxon>
    </lineage>
</organism>
<proteinExistence type="predicted"/>
<dbReference type="Proteomes" id="UP001153069">
    <property type="component" value="Unassembled WGS sequence"/>
</dbReference>
<accession>A0A9N8H9F8</accession>
<dbReference type="OrthoDB" id="5043642at2759"/>
<dbReference type="Pfam" id="PF11927">
    <property type="entry name" value="HODM_asu-like"/>
    <property type="match status" value="1"/>
</dbReference>
<evidence type="ECO:0000313" key="2">
    <source>
        <dbReference type="Proteomes" id="UP001153069"/>
    </source>
</evidence>
<dbReference type="EMBL" id="CAICTM010000115">
    <property type="protein sequence ID" value="CAB9501718.1"/>
    <property type="molecule type" value="Genomic_DNA"/>
</dbReference>
<evidence type="ECO:0000313" key="1">
    <source>
        <dbReference type="EMBL" id="CAB9501718.1"/>
    </source>
</evidence>
<reference evidence="1" key="1">
    <citation type="submission" date="2020-06" db="EMBL/GenBank/DDBJ databases">
        <authorList>
            <consortium name="Plant Systems Biology data submission"/>
        </authorList>
    </citation>
    <scope>NUCLEOTIDE SEQUENCE</scope>
    <source>
        <strain evidence="1">D6</strain>
    </source>
</reference>
<comment type="caution">
    <text evidence="1">The sequence shown here is derived from an EMBL/GenBank/DDBJ whole genome shotgun (WGS) entry which is preliminary data.</text>
</comment>
<protein>
    <submittedName>
        <fullName evidence="1">Uncharacterized protein</fullName>
    </submittedName>
</protein>
<dbReference type="AlphaFoldDB" id="A0A9N8H9F8"/>
<name>A0A9N8H9F8_9STRA</name>
<sequence length="437" mass="49304">MEDILALWVENPREGKGVLVLVAAVSVALLWWWNKQDERRLAGKLKTASTTETTNRKSRGPVCPFSAESNFLVETAHDLPPAPLDLLESWVDPSHPHFGKYPLAARWLEAGISGQDTPGMLRAGLKRLRDSKFFLVEEPFRLQEELALKEKALDDPERTVFVAESDDMCIKAQQECLELFLQYLPQRYPDLYSYNKQQNTIHVKPLGSTFYINDYQERPLELCERIVQEDLVLMRQPKQPEESQYIMSAAAVVFSFFQLAEKLGKPVAFIHAPVPGYQEQLRRTLDLTFDKLLKTESPMWRNNWGLAPSGELDKPLFGETDHANKEGPSFDASTMTSADVQGIFLKVEYQTIRRLPASGYLLFTAKTMTDPMSSLEHTPKAAACLAKSIRGMSPAMRAYKGIENDEICKVVLEYLDSIAGDEQEKAGGKDDVIGGRK</sequence>
<dbReference type="InterPro" id="IPR021848">
    <property type="entry name" value="HODM_asu-like"/>
</dbReference>
<gene>
    <name evidence="1" type="ORF">SEMRO_116_G057110.1</name>
</gene>